<feature type="domain" description="Glycosyltransferase subfamily 4-like N-terminal" evidence="1">
    <location>
        <begin position="32"/>
        <end position="166"/>
    </location>
</feature>
<name>A0A8J3IHZ7_9CHLR</name>
<dbReference type="Gene3D" id="3.40.50.2000">
    <property type="entry name" value="Glycogen Phosphorylase B"/>
    <property type="match status" value="2"/>
</dbReference>
<reference evidence="2" key="1">
    <citation type="submission" date="2020-10" db="EMBL/GenBank/DDBJ databases">
        <title>Taxonomic study of unclassified bacteria belonging to the class Ktedonobacteria.</title>
        <authorList>
            <person name="Yabe S."/>
            <person name="Wang C.M."/>
            <person name="Zheng Y."/>
            <person name="Sakai Y."/>
            <person name="Cavaletti L."/>
            <person name="Monciardini P."/>
            <person name="Donadio S."/>
        </authorList>
    </citation>
    <scope>NUCLEOTIDE SEQUENCE</scope>
    <source>
        <strain evidence="2">ID150040</strain>
    </source>
</reference>
<comment type="caution">
    <text evidence="2">The sequence shown here is derived from an EMBL/GenBank/DDBJ whole genome shotgun (WGS) entry which is preliminary data.</text>
</comment>
<evidence type="ECO:0000259" key="1">
    <source>
        <dbReference type="Pfam" id="PF13439"/>
    </source>
</evidence>
<dbReference type="RefSeq" id="WP_220202565.1">
    <property type="nucleotide sequence ID" value="NZ_BNJK01000001.1"/>
</dbReference>
<keyword evidence="3" id="KW-1185">Reference proteome</keyword>
<dbReference type="Proteomes" id="UP000597444">
    <property type="component" value="Unassembled WGS sequence"/>
</dbReference>
<evidence type="ECO:0000313" key="2">
    <source>
        <dbReference type="EMBL" id="GHO91684.1"/>
    </source>
</evidence>
<organism evidence="2 3">
    <name type="scientific">Reticulibacter mediterranei</name>
    <dbReference type="NCBI Taxonomy" id="2778369"/>
    <lineage>
        <taxon>Bacteria</taxon>
        <taxon>Bacillati</taxon>
        <taxon>Chloroflexota</taxon>
        <taxon>Ktedonobacteria</taxon>
        <taxon>Ktedonobacterales</taxon>
        <taxon>Reticulibacteraceae</taxon>
        <taxon>Reticulibacter</taxon>
    </lineage>
</organism>
<dbReference type="PANTHER" id="PTHR45947:SF15">
    <property type="entry name" value="TEICHURONIC ACID BIOSYNTHESIS GLYCOSYLTRANSFERASE TUAC-RELATED"/>
    <property type="match status" value="1"/>
</dbReference>
<gene>
    <name evidence="2" type="ORF">KSF_017320</name>
</gene>
<dbReference type="Pfam" id="PF13439">
    <property type="entry name" value="Glyco_transf_4"/>
    <property type="match status" value="1"/>
</dbReference>
<dbReference type="AlphaFoldDB" id="A0A8J3IHZ7"/>
<sequence>MNSDKLDTGNKRYRVLMVTGIYPTQASPHKGTFVKTLVDSLVARGHEVEVIHPKQGPVIDRYLSTAWQVFWKTLTGRFDIVHGHYGLWCLLARLQWTTPVVAAYLGDDLLGTVTFDGEHTRKSLLVARISRWLCRHVEAVTVKSEQMKKMSLWENAVVIPDGIDFTRFHPIPREEARTMLGWDQKRNYVVFANNPAIPVKNFALAQAAIARLQERGIAAELVVASGLAQEQVVQYINASNALILPSVAEGSPNVVKEAMACNIPVVATDVGDVAELLAHTAGCSVCPHDADALATGLEKALAFQGRTTGREDIRHLDMMHIVEQVVALYEQAIQRKADNCATRFLQARQSPTIVEGR</sequence>
<dbReference type="InterPro" id="IPR050194">
    <property type="entry name" value="Glycosyltransferase_grp1"/>
</dbReference>
<proteinExistence type="predicted"/>
<dbReference type="EMBL" id="BNJK01000001">
    <property type="protein sequence ID" value="GHO91684.1"/>
    <property type="molecule type" value="Genomic_DNA"/>
</dbReference>
<dbReference type="SUPFAM" id="SSF53756">
    <property type="entry name" value="UDP-Glycosyltransferase/glycogen phosphorylase"/>
    <property type="match status" value="1"/>
</dbReference>
<dbReference type="GO" id="GO:0016757">
    <property type="term" value="F:glycosyltransferase activity"/>
    <property type="evidence" value="ECO:0007669"/>
    <property type="project" value="TreeGrafter"/>
</dbReference>
<evidence type="ECO:0000313" key="3">
    <source>
        <dbReference type="Proteomes" id="UP000597444"/>
    </source>
</evidence>
<dbReference type="Pfam" id="PF13692">
    <property type="entry name" value="Glyco_trans_1_4"/>
    <property type="match status" value="1"/>
</dbReference>
<protein>
    <recommendedName>
        <fullName evidence="1">Glycosyltransferase subfamily 4-like N-terminal domain-containing protein</fullName>
    </recommendedName>
</protein>
<dbReference type="CDD" id="cd03801">
    <property type="entry name" value="GT4_PimA-like"/>
    <property type="match status" value="1"/>
</dbReference>
<dbReference type="PANTHER" id="PTHR45947">
    <property type="entry name" value="SULFOQUINOVOSYL TRANSFERASE SQD2"/>
    <property type="match status" value="1"/>
</dbReference>
<dbReference type="InterPro" id="IPR028098">
    <property type="entry name" value="Glyco_trans_4-like_N"/>
</dbReference>
<accession>A0A8J3IHZ7</accession>